<dbReference type="Pfam" id="PF19127">
    <property type="entry name" value="Choline_bind_3"/>
    <property type="match status" value="2"/>
</dbReference>
<feature type="repeat" description="Cell wall-binding" evidence="7">
    <location>
        <begin position="291"/>
        <end position="310"/>
    </location>
</feature>
<dbReference type="InterPro" id="IPR013830">
    <property type="entry name" value="SGNH_hydro"/>
</dbReference>
<accession>A0ABW8REG3</accession>
<evidence type="ECO:0000313" key="11">
    <source>
        <dbReference type="EMBL" id="MFK9091673.1"/>
    </source>
</evidence>
<dbReference type="InterPro" id="IPR038063">
    <property type="entry name" value="Transpep_catalytic_dom"/>
</dbReference>
<dbReference type="SUPFAM" id="SSF141523">
    <property type="entry name" value="L,D-transpeptidase catalytic domain-like"/>
    <property type="match status" value="1"/>
</dbReference>
<dbReference type="Gene3D" id="3.40.50.1110">
    <property type="entry name" value="SGNH hydrolase"/>
    <property type="match status" value="1"/>
</dbReference>
<dbReference type="Pfam" id="PF19085">
    <property type="entry name" value="Choline_bind_2"/>
    <property type="match status" value="1"/>
</dbReference>
<comment type="caution">
    <text evidence="11">The sequence shown here is derived from an EMBL/GenBank/DDBJ whole genome shotgun (WGS) entry which is preliminary data.</text>
</comment>
<sequence length="594" mass="65843">MKKLSVIFVLLLSIFFFTVPADAASSSQLIIINKKTNTLAFYNAGKFVRTFSVATGRSRDLTPEGKFRIVNKIVNRPYYTGNIPGGDPRNPLGNRWMGLEANGTYGTTYGIHGNANESSIGKYVSSGCVRMHNEEVRWLFDQVELYTTVIIAYSDSSFDAIAKANGISVNTDGWVKVSGDWYYYANGTVKTGWQSISGKWYYFNGSGVMKTGWQKDGNSWYYLDSSGAMKTGWLKDGSSWFYLSSSGAMKTGWLKDGSSWYYLDTYSGAMRTGWVADGTGWYYLNSNGTMKTGWLKDGSNWYYLASSGVMKTGWVKDGNNKYYLDDKSGIMRTGWLAQDGSWYYLNPYSGDMRTGWLKDGTSWYYLDANGKMVSNTMIDGYVIGADGIWVKVEYVALGDSLAAGLMPDGQTDNLGYPDYIAENFGKAYDIIDFDNFGVSGFTTGHVIEQLKDAGVQKEIKEATHLTIDIGANDLLPVIQKDPTQAPAAIGTISANLNTILTKIDELNPKVKVYVMGYYNPFPYLPQEQQAQLIPVLTAFNGQIQAQAVQHGDTFVATDAVIASNFQEYLPNPANIHLSLTGYKALAGEFWKVMK</sequence>
<keyword evidence="3" id="KW-0677">Repeat</keyword>
<keyword evidence="5 8" id="KW-0573">Peptidoglycan synthesis</keyword>
<dbReference type="InterPro" id="IPR036514">
    <property type="entry name" value="SGNH_hydro_sf"/>
</dbReference>
<dbReference type="RefSeq" id="WP_406580292.1">
    <property type="nucleotide sequence ID" value="NZ_JBJHQH010000005.1"/>
</dbReference>
<feature type="repeat" description="Cell wall-binding" evidence="7">
    <location>
        <begin position="190"/>
        <end position="209"/>
    </location>
</feature>
<dbReference type="SUPFAM" id="SSF69360">
    <property type="entry name" value="Cell wall binding repeat"/>
    <property type="match status" value="2"/>
</dbReference>
<dbReference type="InterPro" id="IPR050979">
    <property type="entry name" value="LD-transpeptidase"/>
</dbReference>
<dbReference type="Pfam" id="PF01473">
    <property type="entry name" value="Choline_bind_1"/>
    <property type="match status" value="4"/>
</dbReference>
<dbReference type="SUPFAM" id="SSF52266">
    <property type="entry name" value="SGNH hydrolase"/>
    <property type="match status" value="1"/>
</dbReference>
<dbReference type="PROSITE" id="PS51170">
    <property type="entry name" value="CW"/>
    <property type="match status" value="7"/>
</dbReference>
<gene>
    <name evidence="11" type="ORF">ACJEBI_09270</name>
</gene>
<feature type="repeat" description="Cell wall-binding" evidence="7">
    <location>
        <begin position="271"/>
        <end position="290"/>
    </location>
</feature>
<dbReference type="Gene3D" id="2.40.440.10">
    <property type="entry name" value="L,D-transpeptidase catalytic domain-like"/>
    <property type="match status" value="1"/>
</dbReference>
<feature type="active site" description="Nucleophile" evidence="8">
    <location>
        <position position="128"/>
    </location>
</feature>
<feature type="repeat" description="Cell wall-binding" evidence="7">
    <location>
        <begin position="311"/>
        <end position="331"/>
    </location>
</feature>
<feature type="repeat" description="Cell wall-binding" evidence="7">
    <location>
        <begin position="210"/>
        <end position="229"/>
    </location>
</feature>
<keyword evidence="9" id="KW-0732">Signal</keyword>
<feature type="domain" description="L,D-TPase catalytic" evidence="10">
    <location>
        <begin position="28"/>
        <end position="152"/>
    </location>
</feature>
<evidence type="ECO:0000256" key="4">
    <source>
        <dbReference type="ARBA" id="ARBA00022960"/>
    </source>
</evidence>
<dbReference type="InterPro" id="IPR005490">
    <property type="entry name" value="LD_TPept_cat_dom"/>
</dbReference>
<evidence type="ECO:0000313" key="12">
    <source>
        <dbReference type="Proteomes" id="UP001623041"/>
    </source>
</evidence>
<organism evidence="11 12">
    <name type="scientific">Bacillus salipaludis</name>
    <dbReference type="NCBI Taxonomy" id="2547811"/>
    <lineage>
        <taxon>Bacteria</taxon>
        <taxon>Bacillati</taxon>
        <taxon>Bacillota</taxon>
        <taxon>Bacilli</taxon>
        <taxon>Bacillales</taxon>
        <taxon>Bacillaceae</taxon>
        <taxon>Bacillus</taxon>
    </lineage>
</organism>
<dbReference type="InterPro" id="IPR018337">
    <property type="entry name" value="Cell_wall/Cho-bd_repeat"/>
</dbReference>
<comment type="pathway">
    <text evidence="1 8">Cell wall biogenesis; peptidoglycan biosynthesis.</text>
</comment>
<protein>
    <submittedName>
        <fullName evidence="11">L,D-transpeptidase family protein</fullName>
    </submittedName>
</protein>
<dbReference type="Gene3D" id="2.10.270.10">
    <property type="entry name" value="Cholin Binding"/>
    <property type="match status" value="4"/>
</dbReference>
<evidence type="ECO:0000256" key="6">
    <source>
        <dbReference type="ARBA" id="ARBA00023316"/>
    </source>
</evidence>
<dbReference type="Pfam" id="PF13472">
    <property type="entry name" value="Lipase_GDSL_2"/>
    <property type="match status" value="1"/>
</dbReference>
<reference evidence="11 12" key="1">
    <citation type="submission" date="2024-11" db="EMBL/GenBank/DDBJ databases">
        <authorList>
            <person name="Lucas J.A."/>
        </authorList>
    </citation>
    <scope>NUCLEOTIDE SEQUENCE [LARGE SCALE GENOMIC DNA]</scope>
    <source>
        <strain evidence="11 12">Z 5.4</strain>
    </source>
</reference>
<feature type="active site" description="Proton donor/acceptor" evidence="8">
    <location>
        <position position="112"/>
    </location>
</feature>
<dbReference type="Pfam" id="PF03734">
    <property type="entry name" value="YkuD"/>
    <property type="match status" value="1"/>
</dbReference>
<dbReference type="PANTHER" id="PTHR30582">
    <property type="entry name" value="L,D-TRANSPEPTIDASE"/>
    <property type="match status" value="1"/>
</dbReference>
<evidence type="ECO:0000256" key="3">
    <source>
        <dbReference type="ARBA" id="ARBA00022737"/>
    </source>
</evidence>
<dbReference type="PROSITE" id="PS52029">
    <property type="entry name" value="LD_TPASE"/>
    <property type="match status" value="1"/>
</dbReference>
<keyword evidence="4 8" id="KW-0133">Cell shape</keyword>
<feature type="repeat" description="Cell wall-binding" evidence="7">
    <location>
        <begin position="230"/>
        <end position="249"/>
    </location>
</feature>
<dbReference type="Proteomes" id="UP001623041">
    <property type="component" value="Unassembled WGS sequence"/>
</dbReference>
<feature type="repeat" description="Cell wall-binding" evidence="7">
    <location>
        <begin position="353"/>
        <end position="372"/>
    </location>
</feature>
<feature type="signal peptide" evidence="9">
    <location>
        <begin position="1"/>
        <end position="23"/>
    </location>
</feature>
<evidence type="ECO:0000256" key="1">
    <source>
        <dbReference type="ARBA" id="ARBA00004752"/>
    </source>
</evidence>
<name>A0ABW8REG3_9BACI</name>
<dbReference type="PANTHER" id="PTHR30582:SF4">
    <property type="entry name" value="L,D-TRANSPEPTIDASE YQJB-RELATED"/>
    <property type="match status" value="1"/>
</dbReference>
<evidence type="ECO:0000259" key="10">
    <source>
        <dbReference type="PROSITE" id="PS52029"/>
    </source>
</evidence>
<evidence type="ECO:0000256" key="5">
    <source>
        <dbReference type="ARBA" id="ARBA00022984"/>
    </source>
</evidence>
<evidence type="ECO:0000256" key="2">
    <source>
        <dbReference type="ARBA" id="ARBA00022679"/>
    </source>
</evidence>
<keyword evidence="6 8" id="KW-0961">Cell wall biogenesis/degradation</keyword>
<keyword evidence="12" id="KW-1185">Reference proteome</keyword>
<dbReference type="CDD" id="cd16913">
    <property type="entry name" value="YkuD_like"/>
    <property type="match status" value="1"/>
</dbReference>
<feature type="chain" id="PRO_5047267838" evidence="9">
    <location>
        <begin position="24"/>
        <end position="594"/>
    </location>
</feature>
<evidence type="ECO:0000256" key="7">
    <source>
        <dbReference type="PROSITE-ProRule" id="PRU00591"/>
    </source>
</evidence>
<dbReference type="EMBL" id="JBJHQH010000005">
    <property type="protein sequence ID" value="MFK9091673.1"/>
    <property type="molecule type" value="Genomic_DNA"/>
</dbReference>
<keyword evidence="2" id="KW-0808">Transferase</keyword>
<proteinExistence type="predicted"/>
<evidence type="ECO:0000256" key="9">
    <source>
        <dbReference type="SAM" id="SignalP"/>
    </source>
</evidence>
<evidence type="ECO:0000256" key="8">
    <source>
        <dbReference type="PROSITE-ProRule" id="PRU01373"/>
    </source>
</evidence>